<dbReference type="Gene3D" id="3.40.50.150">
    <property type="entry name" value="Vaccinia Virus protein VP39"/>
    <property type="match status" value="1"/>
</dbReference>
<dbReference type="RefSeq" id="WP_274942621.1">
    <property type="nucleotide sequence ID" value="NZ_JANWOI010000001.1"/>
</dbReference>
<dbReference type="InterPro" id="IPR029063">
    <property type="entry name" value="SAM-dependent_MTases_sf"/>
</dbReference>
<evidence type="ECO:0000259" key="1">
    <source>
        <dbReference type="Pfam" id="PF13649"/>
    </source>
</evidence>
<dbReference type="CDD" id="cd02440">
    <property type="entry name" value="AdoMet_MTases"/>
    <property type="match status" value="1"/>
</dbReference>
<keyword evidence="2" id="KW-0489">Methyltransferase</keyword>
<gene>
    <name evidence="2" type="ORF">NYP16_02965</name>
</gene>
<dbReference type="PANTHER" id="PTHR43591">
    <property type="entry name" value="METHYLTRANSFERASE"/>
    <property type="match status" value="1"/>
</dbReference>
<name>A0A9X3TVS8_9PROT</name>
<protein>
    <submittedName>
        <fullName evidence="2">Class I SAM-dependent methyltransferase</fullName>
    </submittedName>
</protein>
<reference evidence="2" key="2">
    <citation type="journal article" date="2023" name="Syst. Appl. Microbiol.">
        <title>Govania unica gen. nov., sp. nov., a rare biosphere bacterium that represents a novel family in the class Alphaproteobacteria.</title>
        <authorList>
            <person name="Vandamme P."/>
            <person name="Peeters C."/>
            <person name="Hettiarachchi A."/>
            <person name="Cnockaert M."/>
            <person name="Carlier A."/>
        </authorList>
    </citation>
    <scope>NUCLEOTIDE SEQUENCE</scope>
    <source>
        <strain evidence="2">LMG 31809</strain>
    </source>
</reference>
<dbReference type="AlphaFoldDB" id="A0A9X3TVS8"/>
<comment type="caution">
    <text evidence="2">The sequence shown here is derived from an EMBL/GenBank/DDBJ whole genome shotgun (WGS) entry which is preliminary data.</text>
</comment>
<dbReference type="GO" id="GO:0032259">
    <property type="term" value="P:methylation"/>
    <property type="evidence" value="ECO:0007669"/>
    <property type="project" value="UniProtKB-KW"/>
</dbReference>
<dbReference type="Pfam" id="PF13649">
    <property type="entry name" value="Methyltransf_25"/>
    <property type="match status" value="1"/>
</dbReference>
<organism evidence="2 3">
    <name type="scientific">Govanella unica</name>
    <dbReference type="NCBI Taxonomy" id="2975056"/>
    <lineage>
        <taxon>Bacteria</taxon>
        <taxon>Pseudomonadati</taxon>
        <taxon>Pseudomonadota</taxon>
        <taxon>Alphaproteobacteria</taxon>
        <taxon>Emcibacterales</taxon>
        <taxon>Govanellaceae</taxon>
        <taxon>Govanella</taxon>
    </lineage>
</organism>
<feature type="domain" description="Methyltransferase" evidence="1">
    <location>
        <begin position="203"/>
        <end position="299"/>
    </location>
</feature>
<evidence type="ECO:0000313" key="2">
    <source>
        <dbReference type="EMBL" id="MDA5192920.1"/>
    </source>
</evidence>
<accession>A0A9X3TVS8</accession>
<dbReference type="SUPFAM" id="SSF53335">
    <property type="entry name" value="S-adenosyl-L-methionine-dependent methyltransferases"/>
    <property type="match status" value="1"/>
</dbReference>
<evidence type="ECO:0000313" key="3">
    <source>
        <dbReference type="Proteomes" id="UP001141619"/>
    </source>
</evidence>
<keyword evidence="3" id="KW-1185">Reference proteome</keyword>
<sequence length="380" mass="42186">MTQPTESRRGVHAVMPLQTAAEETRFEFSKALKTALRTDLKPKLRERYDSRARAAFEQRHNRAPETGADVEEVMGEDALYRWWSALLRAQQENYVQNTLMCVDRQLDDLTEKCQSFTASPKLGSLRLDPSLPIPYYQADVDIHCVPGSYFFERHAGDVGQGARSDLGAFVFSLGRHGPYNEDKGICGINFLHANFPDLKPTRILDLGCTVGQSTLPYATAFPGAELHAIDLAAPCLRYGHARAEALGKAVHFSQQNAEQTDFADESFDVIVSHIMLHETSGTALQNILRECRRLLKPGGVMLHIEVPIRPTDPFDRFLAQWDCRHNNEPFWGTLATLDLKALAVKAGFAADRVFETAGETAFAKTGGWLVYGATKEGASA</sequence>
<dbReference type="EMBL" id="JANWOI010000001">
    <property type="protein sequence ID" value="MDA5192920.1"/>
    <property type="molecule type" value="Genomic_DNA"/>
</dbReference>
<dbReference type="InterPro" id="IPR041698">
    <property type="entry name" value="Methyltransf_25"/>
</dbReference>
<reference evidence="2" key="1">
    <citation type="submission" date="2022-08" db="EMBL/GenBank/DDBJ databases">
        <authorList>
            <person name="Vandamme P."/>
            <person name="Hettiarachchi A."/>
            <person name="Peeters C."/>
            <person name="Cnockaert M."/>
            <person name="Carlier A."/>
        </authorList>
    </citation>
    <scope>NUCLEOTIDE SEQUENCE</scope>
    <source>
        <strain evidence="2">LMG 31809</strain>
    </source>
</reference>
<keyword evidence="2" id="KW-0808">Transferase</keyword>
<dbReference type="GO" id="GO:0008168">
    <property type="term" value="F:methyltransferase activity"/>
    <property type="evidence" value="ECO:0007669"/>
    <property type="project" value="UniProtKB-KW"/>
</dbReference>
<dbReference type="Proteomes" id="UP001141619">
    <property type="component" value="Unassembled WGS sequence"/>
</dbReference>
<proteinExistence type="predicted"/>